<dbReference type="Pfam" id="PF09774">
    <property type="entry name" value="MIX23"/>
    <property type="match status" value="1"/>
</dbReference>
<dbReference type="AlphaFoldDB" id="A0A8H6YBH8"/>
<dbReference type="EMBL" id="JACAZH010000011">
    <property type="protein sequence ID" value="KAF7355309.1"/>
    <property type="molecule type" value="Genomic_DNA"/>
</dbReference>
<protein>
    <submittedName>
        <fullName evidence="2">Coiled-coil domain-containing protein 58</fullName>
    </submittedName>
</protein>
<proteinExistence type="inferred from homology"/>
<sequence>MPSTPVLGSLSLQSPSSATQIVSVSQSTCSDISSFKELLKEYRRLDDSINVRLNREQAFVRDQERNGHLGKGSVQDQVCANLWSQLVSNWSRRKTIIEYCVSVVDQSKEEKQKAAQAEEDPSRRRAIEAALFADNVKVMDSVSLKPVYFLTNLSEIKFATSLRLMQ</sequence>
<dbReference type="Proteomes" id="UP000623467">
    <property type="component" value="Unassembled WGS sequence"/>
</dbReference>
<reference evidence="2" key="1">
    <citation type="submission" date="2020-05" db="EMBL/GenBank/DDBJ databases">
        <title>Mycena genomes resolve the evolution of fungal bioluminescence.</title>
        <authorList>
            <person name="Tsai I.J."/>
        </authorList>
    </citation>
    <scope>NUCLEOTIDE SEQUENCE</scope>
    <source>
        <strain evidence="2">160909Yilan</strain>
    </source>
</reference>
<evidence type="ECO:0000313" key="3">
    <source>
        <dbReference type="Proteomes" id="UP000623467"/>
    </source>
</evidence>
<comment type="caution">
    <text evidence="2">The sequence shown here is derived from an EMBL/GenBank/DDBJ whole genome shotgun (WGS) entry which is preliminary data.</text>
</comment>
<keyword evidence="3" id="KW-1185">Reference proteome</keyword>
<comment type="similarity">
    <text evidence="1">Belongs to the MIX23 family.</text>
</comment>
<evidence type="ECO:0000256" key="1">
    <source>
        <dbReference type="ARBA" id="ARBA00024204"/>
    </source>
</evidence>
<accession>A0A8H6YBH8</accession>
<name>A0A8H6YBH8_9AGAR</name>
<dbReference type="OrthoDB" id="5593818at2759"/>
<gene>
    <name evidence="2" type="ORF">MSAN_01447300</name>
</gene>
<evidence type="ECO:0000313" key="2">
    <source>
        <dbReference type="EMBL" id="KAF7355309.1"/>
    </source>
</evidence>
<dbReference type="InterPro" id="IPR019171">
    <property type="entry name" value="MIX23"/>
</dbReference>
<dbReference type="GO" id="GO:0005758">
    <property type="term" value="C:mitochondrial intermembrane space"/>
    <property type="evidence" value="ECO:0007669"/>
    <property type="project" value="InterPro"/>
</dbReference>
<dbReference type="PANTHER" id="PTHR31905">
    <property type="entry name" value="COILED-COIL DOMAIN-CONTAINING PROTEIN 58"/>
    <property type="match status" value="1"/>
</dbReference>
<organism evidence="2 3">
    <name type="scientific">Mycena sanguinolenta</name>
    <dbReference type="NCBI Taxonomy" id="230812"/>
    <lineage>
        <taxon>Eukaryota</taxon>
        <taxon>Fungi</taxon>
        <taxon>Dikarya</taxon>
        <taxon>Basidiomycota</taxon>
        <taxon>Agaricomycotina</taxon>
        <taxon>Agaricomycetes</taxon>
        <taxon>Agaricomycetidae</taxon>
        <taxon>Agaricales</taxon>
        <taxon>Marasmiineae</taxon>
        <taxon>Mycenaceae</taxon>
        <taxon>Mycena</taxon>
    </lineage>
</organism>
<dbReference type="PANTHER" id="PTHR31905:SF2">
    <property type="entry name" value="PROTEIN MIX23"/>
    <property type="match status" value="1"/>
</dbReference>